<organism evidence="2">
    <name type="scientific">Cacopsylla melanoneura</name>
    <dbReference type="NCBI Taxonomy" id="428564"/>
    <lineage>
        <taxon>Eukaryota</taxon>
        <taxon>Metazoa</taxon>
        <taxon>Ecdysozoa</taxon>
        <taxon>Arthropoda</taxon>
        <taxon>Hexapoda</taxon>
        <taxon>Insecta</taxon>
        <taxon>Pterygota</taxon>
        <taxon>Neoptera</taxon>
        <taxon>Paraneoptera</taxon>
        <taxon>Hemiptera</taxon>
        <taxon>Sternorrhyncha</taxon>
        <taxon>Psylloidea</taxon>
        <taxon>Psyllidae</taxon>
        <taxon>Psyllinae</taxon>
        <taxon>Cacopsylla</taxon>
    </lineage>
</organism>
<evidence type="ECO:0000313" key="2">
    <source>
        <dbReference type="EMBL" id="CAG6779299.1"/>
    </source>
</evidence>
<keyword evidence="1" id="KW-0472">Membrane</keyword>
<feature type="transmembrane region" description="Helical" evidence="1">
    <location>
        <begin position="9"/>
        <end position="27"/>
    </location>
</feature>
<keyword evidence="1" id="KW-1133">Transmembrane helix</keyword>
<accession>A0A8D9B626</accession>
<dbReference type="AlphaFoldDB" id="A0A8D9B626"/>
<evidence type="ECO:0000256" key="1">
    <source>
        <dbReference type="SAM" id="Phobius"/>
    </source>
</evidence>
<name>A0A8D9B626_9HEMI</name>
<keyword evidence="1" id="KW-0812">Transmembrane</keyword>
<sequence>MSLRSIKKILFILTFLNSFIAFLMSPLSITSTILPTVRFALSTFFDLFFSFDKISFSVSFEISVTKRVSSMTSCLVPKGVFVSSTTSCSTNNGVFVSSMTSSSASNGVFVSSTTSCSTSKGVSISFSGSPVESTCEILMISILMSFIYKFSF</sequence>
<protein>
    <submittedName>
        <fullName evidence="2">Uncharacterized protein</fullName>
    </submittedName>
</protein>
<proteinExistence type="predicted"/>
<dbReference type="EMBL" id="HBUF01613593">
    <property type="protein sequence ID" value="CAG6779299.1"/>
    <property type="molecule type" value="Transcribed_RNA"/>
</dbReference>
<reference evidence="2" key="1">
    <citation type="submission" date="2021-05" db="EMBL/GenBank/DDBJ databases">
        <authorList>
            <person name="Alioto T."/>
            <person name="Alioto T."/>
            <person name="Gomez Garrido J."/>
        </authorList>
    </citation>
    <scope>NUCLEOTIDE SEQUENCE</scope>
</reference>